<feature type="domain" description="Flagellar hook protein FlgE D2" evidence="8">
    <location>
        <begin position="194"/>
        <end position="335"/>
    </location>
</feature>
<comment type="subcellular location">
    <subcellularLocation>
        <location evidence="1 5">Bacterial flagellum basal body</location>
    </subcellularLocation>
</comment>
<dbReference type="PANTHER" id="PTHR30435">
    <property type="entry name" value="FLAGELLAR PROTEIN"/>
    <property type="match status" value="1"/>
</dbReference>
<dbReference type="InterPro" id="IPR011491">
    <property type="entry name" value="FlgE_D2"/>
</dbReference>
<dbReference type="EMBL" id="CP116805">
    <property type="protein sequence ID" value="WCL55394.1"/>
    <property type="molecule type" value="Genomic_DNA"/>
</dbReference>
<dbReference type="NCBIfam" id="TIGR03506">
    <property type="entry name" value="FlgEFG_subfam"/>
    <property type="match status" value="1"/>
</dbReference>
<feature type="domain" description="Flagellar hook protein FlgE/F/G-like D1" evidence="9">
    <location>
        <begin position="85"/>
        <end position="156"/>
    </location>
</feature>
<dbReference type="GO" id="GO:0009425">
    <property type="term" value="C:bacterial-type flagellum basal body"/>
    <property type="evidence" value="ECO:0007669"/>
    <property type="project" value="UniProtKB-SubCell"/>
</dbReference>
<dbReference type="PANTHER" id="PTHR30435:SF1">
    <property type="entry name" value="FLAGELLAR HOOK PROTEIN FLGE"/>
    <property type="match status" value="1"/>
</dbReference>
<dbReference type="InterPro" id="IPR053967">
    <property type="entry name" value="LlgE_F_G-like_D1"/>
</dbReference>
<feature type="domain" description="Flagellar basal-body/hook protein C-terminal" evidence="7">
    <location>
        <begin position="413"/>
        <end position="455"/>
    </location>
</feature>
<gene>
    <name evidence="10" type="ORF">PH603_06430</name>
</gene>
<dbReference type="GO" id="GO:0005829">
    <property type="term" value="C:cytosol"/>
    <property type="evidence" value="ECO:0007669"/>
    <property type="project" value="TreeGrafter"/>
</dbReference>
<dbReference type="Proteomes" id="UP001217500">
    <property type="component" value="Chromosome"/>
</dbReference>
<evidence type="ECO:0000256" key="2">
    <source>
        <dbReference type="ARBA" id="ARBA00009677"/>
    </source>
</evidence>
<dbReference type="InterPro" id="IPR037925">
    <property type="entry name" value="FlgE/F/G-like"/>
</dbReference>
<dbReference type="GO" id="GO:0009424">
    <property type="term" value="C:bacterial-type flagellum hook"/>
    <property type="evidence" value="ECO:0007669"/>
    <property type="project" value="TreeGrafter"/>
</dbReference>
<evidence type="ECO:0000256" key="5">
    <source>
        <dbReference type="RuleBase" id="RU362116"/>
    </source>
</evidence>
<comment type="similarity">
    <text evidence="2 5">Belongs to the flagella basal body rod proteins family.</text>
</comment>
<evidence type="ECO:0000256" key="4">
    <source>
        <dbReference type="ARBA" id="ARBA00023143"/>
    </source>
</evidence>
<dbReference type="GO" id="GO:0071978">
    <property type="term" value="P:bacterial-type flagellum-dependent swarming motility"/>
    <property type="evidence" value="ECO:0007669"/>
    <property type="project" value="TreeGrafter"/>
</dbReference>
<sequence length="456" mass="47569">MAFTALAAGVSGLQAFSQSVGVIADNITNVNTIGYKESRSRFSTLVTETSSASSYSPGGVRAFTESLISRQGLLQPSSSPTDLSVDGAGFFVVKKSGNANEDGEFQFTRAGSFSKDEEGFFRNTAGLYLMGWKLDATGGIPSRQNDLTLLEPINIDNLNGVASATGRVSLRANLQSSTSVNAAAGTYAVGDMAAAAATPPGTVTADFETTFEVFDSQGISHTVVLSAIKSSANDWSYEMYFDNPSELDAAHTDGLIASGSLLFNSDGSIDLVNSTMNDIGGNPVSLAAGEALTFTYGTGVTSVDNGNIVFNVGTDGQANGFSQFDSPSTLIASNVTGAQFGNVNDIRIGEDGYVYALFDNGLQEPIFRLPVATFPNPDGLARKQGNAYSFSNLSGNFALQTAGQGGAGAIAPNALELSTVDLANEFAELIKVQRAFSASTRIITTSDEILEELVRI</sequence>
<dbReference type="Pfam" id="PF00460">
    <property type="entry name" value="Flg_bb_rod"/>
    <property type="match status" value="1"/>
</dbReference>
<dbReference type="AlphaFoldDB" id="A0AAF0BLE8"/>
<evidence type="ECO:0000313" key="10">
    <source>
        <dbReference type="EMBL" id="WCL55394.1"/>
    </source>
</evidence>
<dbReference type="Gene3D" id="2.60.98.20">
    <property type="entry name" value="Flagellar hook protein FlgE"/>
    <property type="match status" value="1"/>
</dbReference>
<evidence type="ECO:0000259" key="8">
    <source>
        <dbReference type="Pfam" id="PF07559"/>
    </source>
</evidence>
<dbReference type="SUPFAM" id="SSF117143">
    <property type="entry name" value="Flagellar hook protein flgE"/>
    <property type="match status" value="1"/>
</dbReference>
<evidence type="ECO:0000259" key="7">
    <source>
        <dbReference type="Pfam" id="PF06429"/>
    </source>
</evidence>
<dbReference type="InterPro" id="IPR001444">
    <property type="entry name" value="Flag_bb_rod_N"/>
</dbReference>
<protein>
    <recommendedName>
        <fullName evidence="3 5">Flagellar hook protein FlgE</fullName>
    </recommendedName>
</protein>
<dbReference type="Pfam" id="PF06429">
    <property type="entry name" value="Flg_bbr_C"/>
    <property type="match status" value="1"/>
</dbReference>
<keyword evidence="11" id="KW-1185">Reference proteome</keyword>
<keyword evidence="10" id="KW-0969">Cilium</keyword>
<reference evidence="10" key="1">
    <citation type="submission" date="2023-01" db="EMBL/GenBank/DDBJ databases">
        <title>The genome sequence of Kordiimonadaceae bacterium 6D33.</title>
        <authorList>
            <person name="Liu Y."/>
        </authorList>
    </citation>
    <scope>NUCLEOTIDE SEQUENCE</scope>
    <source>
        <strain evidence="10">6D33</strain>
    </source>
</reference>
<evidence type="ECO:0000259" key="9">
    <source>
        <dbReference type="Pfam" id="PF22692"/>
    </source>
</evidence>
<evidence type="ECO:0000256" key="3">
    <source>
        <dbReference type="ARBA" id="ARBA00019015"/>
    </source>
</evidence>
<keyword evidence="10" id="KW-0282">Flagellum</keyword>
<evidence type="ECO:0000313" key="11">
    <source>
        <dbReference type="Proteomes" id="UP001217500"/>
    </source>
</evidence>
<dbReference type="RefSeq" id="WP_289505203.1">
    <property type="nucleotide sequence ID" value="NZ_CP116805.1"/>
</dbReference>
<comment type="function">
    <text evidence="5">A flexible structure which links the flagellar filament to the drive apparatus in the basal body.</text>
</comment>
<dbReference type="KEGG" id="gso:PH603_06430"/>
<dbReference type="InterPro" id="IPR010930">
    <property type="entry name" value="Flg_bb/hook_C_dom"/>
</dbReference>
<dbReference type="Pfam" id="PF22692">
    <property type="entry name" value="LlgE_F_G_D1"/>
    <property type="match status" value="1"/>
</dbReference>
<name>A0AAF0BLE8_9PROT</name>
<feature type="domain" description="Flagellar basal body rod protein N-terminal" evidence="6">
    <location>
        <begin position="8"/>
        <end position="36"/>
    </location>
</feature>
<dbReference type="InterPro" id="IPR037058">
    <property type="entry name" value="Falgellar_hook_FlgE_sf"/>
</dbReference>
<evidence type="ECO:0000256" key="1">
    <source>
        <dbReference type="ARBA" id="ARBA00004117"/>
    </source>
</evidence>
<dbReference type="InterPro" id="IPR020013">
    <property type="entry name" value="Flagellar_FlgE/F/G"/>
</dbReference>
<proteinExistence type="inferred from homology"/>
<organism evidence="10 11">
    <name type="scientific">Gimibacter soli</name>
    <dbReference type="NCBI Taxonomy" id="3024400"/>
    <lineage>
        <taxon>Bacteria</taxon>
        <taxon>Pseudomonadati</taxon>
        <taxon>Pseudomonadota</taxon>
        <taxon>Alphaproteobacteria</taxon>
        <taxon>Kordiimonadales</taxon>
        <taxon>Temperatibacteraceae</taxon>
        <taxon>Gimibacter</taxon>
    </lineage>
</organism>
<keyword evidence="10" id="KW-0966">Cell projection</keyword>
<keyword evidence="4 5" id="KW-0975">Bacterial flagellum</keyword>
<accession>A0AAF0BLE8</accession>
<evidence type="ECO:0000259" key="6">
    <source>
        <dbReference type="Pfam" id="PF00460"/>
    </source>
</evidence>
<dbReference type="Pfam" id="PF07559">
    <property type="entry name" value="FlgE_D2"/>
    <property type="match status" value="1"/>
</dbReference>